<dbReference type="InterPro" id="IPR050555">
    <property type="entry name" value="Bact_Solute-Bind_Prot2"/>
</dbReference>
<dbReference type="PROSITE" id="PS51257">
    <property type="entry name" value="PROKAR_LIPOPROTEIN"/>
    <property type="match status" value="1"/>
</dbReference>
<evidence type="ECO:0000256" key="1">
    <source>
        <dbReference type="ARBA" id="ARBA00004196"/>
    </source>
</evidence>
<organism evidence="4 5">
    <name type="scientific">Paenibacillus thailandensis</name>
    <dbReference type="NCBI Taxonomy" id="393250"/>
    <lineage>
        <taxon>Bacteria</taxon>
        <taxon>Bacillati</taxon>
        <taxon>Bacillota</taxon>
        <taxon>Bacilli</taxon>
        <taxon>Bacillales</taxon>
        <taxon>Paenibacillaceae</taxon>
        <taxon>Paenibacillus</taxon>
    </lineage>
</organism>
<evidence type="ECO:0000256" key="2">
    <source>
        <dbReference type="SAM" id="SignalP"/>
    </source>
</evidence>
<comment type="caution">
    <text evidence="4">The sequence shown here is derived from an EMBL/GenBank/DDBJ whole genome shotgun (WGS) entry which is preliminary data.</text>
</comment>
<name>A0ABW5R492_9BACL</name>
<dbReference type="Pfam" id="PF13407">
    <property type="entry name" value="Peripla_BP_4"/>
    <property type="match status" value="1"/>
</dbReference>
<proteinExistence type="predicted"/>
<dbReference type="PANTHER" id="PTHR30036">
    <property type="entry name" value="D-XYLOSE-BINDING PERIPLASMIC PROTEIN"/>
    <property type="match status" value="1"/>
</dbReference>
<reference evidence="5" key="1">
    <citation type="journal article" date="2019" name="Int. J. Syst. Evol. Microbiol.">
        <title>The Global Catalogue of Microorganisms (GCM) 10K type strain sequencing project: providing services to taxonomists for standard genome sequencing and annotation.</title>
        <authorList>
            <consortium name="The Broad Institute Genomics Platform"/>
            <consortium name="The Broad Institute Genome Sequencing Center for Infectious Disease"/>
            <person name="Wu L."/>
            <person name="Ma J."/>
        </authorList>
    </citation>
    <scope>NUCLEOTIDE SEQUENCE [LARGE SCALE GENOMIC DNA]</scope>
    <source>
        <strain evidence="5">TISTR 1827</strain>
    </source>
</reference>
<dbReference type="InterPro" id="IPR028082">
    <property type="entry name" value="Peripla_BP_I"/>
</dbReference>
<evidence type="ECO:0000313" key="4">
    <source>
        <dbReference type="EMBL" id="MFD2663561.1"/>
    </source>
</evidence>
<protein>
    <submittedName>
        <fullName evidence="4">Autoinducer 2 ABC transporter substrate-binding protein</fullName>
    </submittedName>
</protein>
<feature type="signal peptide" evidence="2">
    <location>
        <begin position="1"/>
        <end position="22"/>
    </location>
</feature>
<dbReference type="PANTHER" id="PTHR30036:SF8">
    <property type="entry name" value="ABC-TYPE SUGAR TRANSPORT SYSTEM PERIPLASMIC COMPONENT-LIKE PROTEIN"/>
    <property type="match status" value="1"/>
</dbReference>
<keyword evidence="2" id="KW-0732">Signal</keyword>
<evidence type="ECO:0000313" key="5">
    <source>
        <dbReference type="Proteomes" id="UP001597493"/>
    </source>
</evidence>
<dbReference type="EMBL" id="JBHUMY010000043">
    <property type="protein sequence ID" value="MFD2663561.1"/>
    <property type="molecule type" value="Genomic_DNA"/>
</dbReference>
<comment type="subcellular location">
    <subcellularLocation>
        <location evidence="1">Cell envelope</location>
    </subcellularLocation>
</comment>
<dbReference type="InterPro" id="IPR025997">
    <property type="entry name" value="SBP_2_dom"/>
</dbReference>
<feature type="chain" id="PRO_5045812274" evidence="2">
    <location>
        <begin position="23"/>
        <end position="351"/>
    </location>
</feature>
<dbReference type="Proteomes" id="UP001597493">
    <property type="component" value="Unassembled WGS sequence"/>
</dbReference>
<dbReference type="Gene3D" id="3.40.50.2300">
    <property type="match status" value="2"/>
</dbReference>
<sequence length="351" mass="37404">MRWKWLIVLPLCCLLTSCAAFGGGPTYEIVYELKGETAGSTPTSGSAEPGGDRYTIALVPKSTDNPYFKVANDGAQEAGDDLGVEVLYQGPRTADAAGQAKTIEALADAGVDLIAVSANDPDLLAPALRRAREKGIKVVTWDSDASANARDFFINMADPETLGRHLMDTLASHTGQSGEFAVLTGALSAANLNEWIKWIRVQREQYYPGMKLAEVAPTDDDPQKAYAAAKQLLEEHPNLAGIIGNSSIATPAAAQAVQEAGKAGEIKVVGLSTPVLIGPYLRDGSAQMATLWSPKRLGYLTVALAKQYLDGTLPENGQYVRNVGSIRVNGDTVIMGEPLDFTKENVGQYDF</sequence>
<accession>A0ABW5R492</accession>
<feature type="domain" description="Periplasmic binding protein" evidence="3">
    <location>
        <begin position="56"/>
        <end position="312"/>
    </location>
</feature>
<dbReference type="CDD" id="cd06302">
    <property type="entry name" value="PBP1_LsrB_Quorum_Sensing-like"/>
    <property type="match status" value="1"/>
</dbReference>
<dbReference type="SUPFAM" id="SSF53822">
    <property type="entry name" value="Periplasmic binding protein-like I"/>
    <property type="match status" value="1"/>
</dbReference>
<keyword evidence="5" id="KW-1185">Reference proteome</keyword>
<dbReference type="RefSeq" id="WP_379279810.1">
    <property type="nucleotide sequence ID" value="NZ_JBHUGT010000011.1"/>
</dbReference>
<evidence type="ECO:0000259" key="3">
    <source>
        <dbReference type="Pfam" id="PF13407"/>
    </source>
</evidence>
<gene>
    <name evidence="4" type="ORF">ACFSW5_25300</name>
</gene>